<sequence length="242" mass="26927">MMNVYDAVIADVNRCLAPYTPKTWAADPARAAKEGGKNQLILGSEAAYELGALSCDSVSCLLLTEDEGQVPRDEVVLYGPDLPEIKGDCSFARITILRTEDITKDGEQAAFAIIKGIETKKYGVYPEGYMIRAAAFSNREQARVSRKALDKGLTFEQVGNLFIRQYRRSRFVKAVKVIFITLPQAPYRDLDDLATKTGKITGALNHILDDVDMDCKACEWKPVCDEVEGLKEMHGIRRRRGS</sequence>
<protein>
    <recommendedName>
        <fullName evidence="3">CO-methylating acetyl-CoA synthase</fullName>
    </recommendedName>
</protein>
<reference evidence="1 2" key="1">
    <citation type="submission" date="2024-03" db="EMBL/GenBank/DDBJ databases">
        <title>Human intestinal bacterial collection.</title>
        <authorList>
            <person name="Pauvert C."/>
            <person name="Hitch T.C.A."/>
            <person name="Clavel T."/>
        </authorList>
    </citation>
    <scope>NUCLEOTIDE SEQUENCE [LARGE SCALE GENOMIC DNA]</scope>
    <source>
        <strain evidence="1 2">CLA-AP-H29</strain>
    </source>
</reference>
<gene>
    <name evidence="1" type="ORF">WMO64_02540</name>
</gene>
<keyword evidence="2" id="KW-1185">Reference proteome</keyword>
<dbReference type="Proteomes" id="UP001464378">
    <property type="component" value="Unassembled WGS sequence"/>
</dbReference>
<comment type="caution">
    <text evidence="1">The sequence shown here is derived from an EMBL/GenBank/DDBJ whole genome shotgun (WGS) entry which is preliminary data.</text>
</comment>
<evidence type="ECO:0000313" key="1">
    <source>
        <dbReference type="EMBL" id="MEQ2442342.1"/>
    </source>
</evidence>
<organism evidence="1 2">
    <name type="scientific">Pseudoflavonifractor intestinihominis</name>
    <dbReference type="NCBI Taxonomy" id="3133171"/>
    <lineage>
        <taxon>Bacteria</taxon>
        <taxon>Bacillati</taxon>
        <taxon>Bacillota</taxon>
        <taxon>Clostridia</taxon>
        <taxon>Eubacteriales</taxon>
        <taxon>Oscillospiraceae</taxon>
        <taxon>Pseudoflavonifractor</taxon>
    </lineage>
</organism>
<dbReference type="EMBL" id="JBBMFK010000003">
    <property type="protein sequence ID" value="MEQ2442342.1"/>
    <property type="molecule type" value="Genomic_DNA"/>
</dbReference>
<evidence type="ECO:0000313" key="2">
    <source>
        <dbReference type="Proteomes" id="UP001464378"/>
    </source>
</evidence>
<dbReference type="InterPro" id="IPR038571">
    <property type="entry name" value="CO_DH/Ac-CoA_synth_bsu_3_sf"/>
</dbReference>
<name>A0ABV1E4V5_9FIRM</name>
<dbReference type="Gene3D" id="3.30.1650.10">
    <property type="entry name" value="Bifunctional carbon monoxide dehydrogenase/acetyl-coa synthase(codh/acs), Chain M, domain 3"/>
    <property type="match status" value="1"/>
</dbReference>
<proteinExistence type="predicted"/>
<evidence type="ECO:0008006" key="3">
    <source>
        <dbReference type="Google" id="ProtNLM"/>
    </source>
</evidence>
<accession>A0ABV1E4V5</accession>